<feature type="domain" description="AMP-dependent ligase C-terminal" evidence="12">
    <location>
        <begin position="333"/>
        <end position="429"/>
    </location>
</feature>
<dbReference type="EMBL" id="SLUN01000005">
    <property type="protein sequence ID" value="TCL73323.1"/>
    <property type="molecule type" value="Genomic_DNA"/>
</dbReference>
<evidence type="ECO:0000259" key="11">
    <source>
        <dbReference type="Pfam" id="PF00501"/>
    </source>
</evidence>
<dbReference type="Pfam" id="PF00501">
    <property type="entry name" value="AMP-binding"/>
    <property type="match status" value="1"/>
</dbReference>
<evidence type="ECO:0000256" key="9">
    <source>
        <dbReference type="ARBA" id="ARBA00075111"/>
    </source>
</evidence>
<dbReference type="PANTHER" id="PTHR43439:SF1">
    <property type="entry name" value="PHENYLACETATE-COENZYME A LIGASE"/>
    <property type="match status" value="1"/>
</dbReference>
<dbReference type="CDD" id="cd05913">
    <property type="entry name" value="PaaK"/>
    <property type="match status" value="1"/>
</dbReference>
<dbReference type="AlphaFoldDB" id="A0A4R1S2C1"/>
<comment type="subunit">
    <text evidence="1">Monomer.</text>
</comment>
<name>A0A4R1S2C1_HYDET</name>
<dbReference type="Pfam" id="PF14535">
    <property type="entry name" value="AMP-binding_C_2"/>
    <property type="match status" value="1"/>
</dbReference>
<dbReference type="Gene3D" id="3.40.50.12780">
    <property type="entry name" value="N-terminal domain of ligase-like"/>
    <property type="match status" value="1"/>
</dbReference>
<dbReference type="PIRSF" id="PIRSF006444">
    <property type="entry name" value="PaaK"/>
    <property type="match status" value="1"/>
</dbReference>
<organism evidence="13 14">
    <name type="scientific">Hydrogenispora ethanolica</name>
    <dbReference type="NCBI Taxonomy" id="1082276"/>
    <lineage>
        <taxon>Bacteria</taxon>
        <taxon>Bacillati</taxon>
        <taxon>Bacillota</taxon>
        <taxon>Hydrogenispora</taxon>
    </lineage>
</organism>
<comment type="function">
    <text evidence="10">Catalyzes the activation of phenylacetic acid (PA) to phenylacetyl-CoA (PA-CoA).</text>
</comment>
<protein>
    <recommendedName>
        <fullName evidence="8 10">Phenylacetate-coenzyme A ligase</fullName>
        <ecNumber evidence="7 10">6.2.1.30</ecNumber>
    </recommendedName>
    <alternativeName>
        <fullName evidence="9 10">Phenylacetyl-CoA ligase</fullName>
    </alternativeName>
</protein>
<keyword evidence="14" id="KW-1185">Reference proteome</keyword>
<accession>A0A4R1S2C1</accession>
<dbReference type="FunFam" id="3.30.300.30:FF:000019">
    <property type="entry name" value="Phenylacetate-coenzyme A ligase"/>
    <property type="match status" value="1"/>
</dbReference>
<proteinExistence type="inferred from homology"/>
<sequence>MWNPEIETMPRHELEKLQVERLRRTVERVYQHVPFYRQKLDEAGIGPAEIRSVADLARLPFTNKQDLRDNYPFGLFAVPKDEIVRVHASSGTTGKMTVVGYTKSDVNTWAEVMARTMACGGVTNKDTVQVAYGYGLFTGGLGAHYGAEKIGAAVIPISGGNTKRQLQIMADFGTTAVACTPSYSLFMAETAAEEGIDLHQLPVRVGFFGAEPWSNAMRREIEEKWGIKAIDIYGLSEVMGPGVASECMVQDGLHVWEDHFMVEVIDPATGEVLPYGEKGELVFTCITKEALPLIRYRTRDISILSNGTCACGRTHLRMHRVMGRTDDMLIIRGVNVFPSQIESVLLEIGETEPHYQLIVDREGNLDDLEIWVEISERLFSDEVRKLEQIEGRIRREIQSTLGISARVKLVEPKTIARSEGKAKRVIDWRDVYSDGNR</sequence>
<evidence type="ECO:0000313" key="13">
    <source>
        <dbReference type="EMBL" id="TCL73323.1"/>
    </source>
</evidence>
<dbReference type="SUPFAM" id="SSF56801">
    <property type="entry name" value="Acetyl-CoA synthetase-like"/>
    <property type="match status" value="1"/>
</dbReference>
<evidence type="ECO:0000256" key="1">
    <source>
        <dbReference type="ARBA" id="ARBA00011245"/>
    </source>
</evidence>
<dbReference type="Proteomes" id="UP000295008">
    <property type="component" value="Unassembled WGS sequence"/>
</dbReference>
<dbReference type="Gene3D" id="3.30.300.30">
    <property type="match status" value="1"/>
</dbReference>
<dbReference type="GO" id="GO:0000166">
    <property type="term" value="F:nucleotide binding"/>
    <property type="evidence" value="ECO:0007669"/>
    <property type="project" value="UniProtKB-KW"/>
</dbReference>
<evidence type="ECO:0000256" key="3">
    <source>
        <dbReference type="ARBA" id="ARBA00022741"/>
    </source>
</evidence>
<dbReference type="InterPro" id="IPR045851">
    <property type="entry name" value="AMP-bd_C_sf"/>
</dbReference>
<dbReference type="InterPro" id="IPR011880">
    <property type="entry name" value="PA_CoA_ligase"/>
</dbReference>
<evidence type="ECO:0000256" key="10">
    <source>
        <dbReference type="PIRNR" id="PIRNR006444"/>
    </source>
</evidence>
<keyword evidence="3 10" id="KW-0547">Nucleotide-binding</keyword>
<comment type="caution">
    <text evidence="13">The sequence shown here is derived from an EMBL/GenBank/DDBJ whole genome shotgun (WGS) entry which is preliminary data.</text>
</comment>
<evidence type="ECO:0000256" key="2">
    <source>
        <dbReference type="ARBA" id="ARBA00022598"/>
    </source>
</evidence>
<dbReference type="GO" id="GO:0010124">
    <property type="term" value="P:phenylacetate catabolic process"/>
    <property type="evidence" value="ECO:0007669"/>
    <property type="project" value="UniProtKB-UniRule"/>
</dbReference>
<evidence type="ECO:0000256" key="8">
    <source>
        <dbReference type="ARBA" id="ARBA00068695"/>
    </source>
</evidence>
<evidence type="ECO:0000256" key="5">
    <source>
        <dbReference type="ARBA" id="ARBA00060591"/>
    </source>
</evidence>
<dbReference type="FunFam" id="3.40.50.12780:FF:000016">
    <property type="entry name" value="Phenylacetate-coenzyme A ligase"/>
    <property type="match status" value="1"/>
</dbReference>
<dbReference type="InterPro" id="IPR051414">
    <property type="entry name" value="Adenylate-forming_Reductase"/>
</dbReference>
<comment type="catalytic activity">
    <reaction evidence="4">
        <text>2-phenylacetate + ATP + CoA = phenylacetyl-CoA + AMP + diphosphate</text>
        <dbReference type="Rhea" id="RHEA:20956"/>
        <dbReference type="ChEBI" id="CHEBI:18401"/>
        <dbReference type="ChEBI" id="CHEBI:30616"/>
        <dbReference type="ChEBI" id="CHEBI:33019"/>
        <dbReference type="ChEBI" id="CHEBI:57287"/>
        <dbReference type="ChEBI" id="CHEBI:57390"/>
        <dbReference type="ChEBI" id="CHEBI:456215"/>
        <dbReference type="EC" id="6.2.1.30"/>
    </reaction>
    <physiologicalReaction direction="left-to-right" evidence="4">
        <dbReference type="Rhea" id="RHEA:20957"/>
    </physiologicalReaction>
</comment>
<dbReference type="EC" id="6.2.1.30" evidence="7 10"/>
<evidence type="ECO:0000256" key="6">
    <source>
        <dbReference type="ARBA" id="ARBA00061566"/>
    </source>
</evidence>
<dbReference type="PANTHER" id="PTHR43439">
    <property type="entry name" value="PHENYLACETATE-COENZYME A LIGASE"/>
    <property type="match status" value="1"/>
</dbReference>
<dbReference type="InterPro" id="IPR028154">
    <property type="entry name" value="AMP-dep_Lig_C"/>
</dbReference>
<dbReference type="UniPathway" id="UPA00930"/>
<comment type="pathway">
    <text evidence="5 10">Aromatic compound metabolism; phenylacetate degradation.</text>
</comment>
<evidence type="ECO:0000256" key="4">
    <source>
        <dbReference type="ARBA" id="ARBA00050450"/>
    </source>
</evidence>
<dbReference type="InterPro" id="IPR042099">
    <property type="entry name" value="ANL_N_sf"/>
</dbReference>
<dbReference type="InterPro" id="IPR000873">
    <property type="entry name" value="AMP-dep_synth/lig_dom"/>
</dbReference>
<evidence type="ECO:0000313" key="14">
    <source>
        <dbReference type="Proteomes" id="UP000295008"/>
    </source>
</evidence>
<gene>
    <name evidence="13" type="ORF">EDC14_1005186</name>
</gene>
<comment type="similarity">
    <text evidence="6 10">Belongs to the phenylacetyl-CoA ligase family.</text>
</comment>
<evidence type="ECO:0000256" key="7">
    <source>
        <dbReference type="ARBA" id="ARBA00066629"/>
    </source>
</evidence>
<reference evidence="13 14" key="1">
    <citation type="submission" date="2019-03" db="EMBL/GenBank/DDBJ databases">
        <title>Genomic Encyclopedia of Type Strains, Phase IV (KMG-IV): sequencing the most valuable type-strain genomes for metagenomic binning, comparative biology and taxonomic classification.</title>
        <authorList>
            <person name="Goeker M."/>
        </authorList>
    </citation>
    <scope>NUCLEOTIDE SEQUENCE [LARGE SCALE GENOMIC DNA]</scope>
    <source>
        <strain evidence="13 14">LX-B</strain>
    </source>
</reference>
<dbReference type="GO" id="GO:0047475">
    <property type="term" value="F:phenylacetate-CoA ligase activity"/>
    <property type="evidence" value="ECO:0007669"/>
    <property type="project" value="UniProtKB-EC"/>
</dbReference>
<feature type="domain" description="AMP-dependent synthetase/ligase" evidence="11">
    <location>
        <begin position="78"/>
        <end position="283"/>
    </location>
</feature>
<keyword evidence="2 10" id="KW-0436">Ligase</keyword>
<evidence type="ECO:0000259" key="12">
    <source>
        <dbReference type="Pfam" id="PF14535"/>
    </source>
</evidence>